<dbReference type="EMBL" id="CP010802">
    <property type="protein sequence ID" value="ALC18106.1"/>
    <property type="molecule type" value="Genomic_DNA"/>
</dbReference>
<dbReference type="KEGG" id="des:DSOUD_3387"/>
<dbReference type="InterPro" id="IPR001279">
    <property type="entry name" value="Metallo-B-lactamas"/>
</dbReference>
<dbReference type="PATRIC" id="fig|1603606.3.peg.3648"/>
<dbReference type="PANTHER" id="PTHR42663:SF6">
    <property type="entry name" value="HYDROLASE C777.06C-RELATED"/>
    <property type="match status" value="1"/>
</dbReference>
<gene>
    <name evidence="2" type="ORF">DSOUD_3387</name>
</gene>
<accession>A0A0M5IZQ0</accession>
<dbReference type="SMART" id="SM00849">
    <property type="entry name" value="Lactamase_B"/>
    <property type="match status" value="1"/>
</dbReference>
<dbReference type="CDD" id="cd16279">
    <property type="entry name" value="metallo-hydrolase-like_MBL-fold"/>
    <property type="match status" value="1"/>
</dbReference>
<name>A0A0M5IZQ0_9BACT</name>
<protein>
    <submittedName>
        <fullName evidence="2">Phosphoribosyl 1,2-cyclic phosphodiesterase</fullName>
    </submittedName>
</protein>
<evidence type="ECO:0000313" key="3">
    <source>
        <dbReference type="Proteomes" id="UP000057158"/>
    </source>
</evidence>
<dbReference type="Gene3D" id="3.60.15.10">
    <property type="entry name" value="Ribonuclease Z/Hydroxyacylglutathione hydrolase-like"/>
    <property type="match status" value="1"/>
</dbReference>
<organism evidence="2 3">
    <name type="scientific">Desulfuromonas soudanensis</name>
    <dbReference type="NCBI Taxonomy" id="1603606"/>
    <lineage>
        <taxon>Bacteria</taxon>
        <taxon>Pseudomonadati</taxon>
        <taxon>Thermodesulfobacteriota</taxon>
        <taxon>Desulfuromonadia</taxon>
        <taxon>Desulfuromonadales</taxon>
        <taxon>Desulfuromonadaceae</taxon>
        <taxon>Desulfuromonas</taxon>
    </lineage>
</organism>
<dbReference type="AlphaFoldDB" id="A0A0M5IZQ0"/>
<keyword evidence="3" id="KW-1185">Reference proteome</keyword>
<dbReference type="Pfam" id="PF12706">
    <property type="entry name" value="Lactamase_B_2"/>
    <property type="match status" value="1"/>
</dbReference>
<evidence type="ECO:0000259" key="1">
    <source>
        <dbReference type="SMART" id="SM00849"/>
    </source>
</evidence>
<feature type="domain" description="Metallo-beta-lactamase" evidence="1">
    <location>
        <begin position="40"/>
        <end position="228"/>
    </location>
</feature>
<dbReference type="SUPFAM" id="SSF56281">
    <property type="entry name" value="Metallo-hydrolase/oxidoreductase"/>
    <property type="match status" value="1"/>
</dbReference>
<dbReference type="InterPro" id="IPR036866">
    <property type="entry name" value="RibonucZ/Hydroxyglut_hydro"/>
</dbReference>
<sequence>MSEALLTLTILGSGTSTGVPVIGCSCPVCLSTRPENSRTRCSALLSWGGKNVLLDTSTDLRQQMLREGVRAIDAVLYTHTHADHVHGIDDLRAFNLTGGEAIPIFGSKETIALIRRNFGYIFEEDVEPGYRPRLVTREVAAPFQLFGETVRPLPLRHGGTWCLGYRIGPLAYLTDCSAIPAETERQLQGLEVLVIDALRFRPHTTHFNIPQALEVAGRLGARRTLLTHLSHEVEHLRDSAILPAGVEFACDGQQLTLNLGTKAATP</sequence>
<proteinExistence type="predicted"/>
<dbReference type="Proteomes" id="UP000057158">
    <property type="component" value="Chromosome"/>
</dbReference>
<evidence type="ECO:0000313" key="2">
    <source>
        <dbReference type="EMBL" id="ALC18106.1"/>
    </source>
</evidence>
<dbReference type="RefSeq" id="WP_232426465.1">
    <property type="nucleotide sequence ID" value="NZ_CP010802.1"/>
</dbReference>
<reference evidence="2 3" key="1">
    <citation type="submission" date="2015-07" db="EMBL/GenBank/DDBJ databases">
        <title>Isolation and Genomic Characterization of a Novel Halophilic Metal-Reducing Deltaproteobacterium from the Deep Subsurface.</title>
        <authorList>
            <person name="Badalamenti J.P."/>
            <person name="Summers Z.M."/>
            <person name="Gralnick J.A."/>
            <person name="Bond D.R."/>
        </authorList>
    </citation>
    <scope>NUCLEOTIDE SEQUENCE [LARGE SCALE GENOMIC DNA]</scope>
    <source>
        <strain evidence="2 3">WTL</strain>
    </source>
</reference>
<dbReference type="NCBIfam" id="NF038231">
    <property type="entry name" value="MBL_Geo_Pelo"/>
    <property type="match status" value="1"/>
</dbReference>
<dbReference type="PANTHER" id="PTHR42663">
    <property type="entry name" value="HYDROLASE C777.06C-RELATED-RELATED"/>
    <property type="match status" value="1"/>
</dbReference>
<dbReference type="STRING" id="1603606.DSOUD_3387"/>